<keyword evidence="3 6" id="KW-1133">Transmembrane helix</keyword>
<sequence>MPITIFDGIVIGVVLFSAILAMVRGFSREVLSIVSWGGSAAAAYYLFPLLMPYAKRYTDDERIAIVGSAAVVFLIALIIISFITMKIADFIIDSRIGALDRTLGFLFGAARGVLLLVVAVAFWNWLVDTAHRPDWVNNAKSKPFLDSMVVKLESMLPEQIAQMIHTYVNDKIQTPQKQPTTDENGTANDAAPSDDAPATPAPAPAAPQTNN</sequence>
<comment type="caution">
    <text evidence="7">The sequence shown here is derived from an EMBL/GenBank/DDBJ whole genome shotgun (WGS) entry which is preliminary data.</text>
</comment>
<evidence type="ECO:0000256" key="5">
    <source>
        <dbReference type="SAM" id="MobiDB-lite"/>
    </source>
</evidence>
<keyword evidence="4 6" id="KW-0472">Membrane</keyword>
<evidence type="ECO:0000256" key="1">
    <source>
        <dbReference type="ARBA" id="ARBA00004141"/>
    </source>
</evidence>
<evidence type="ECO:0000256" key="3">
    <source>
        <dbReference type="ARBA" id="ARBA00022989"/>
    </source>
</evidence>
<protein>
    <submittedName>
        <fullName evidence="7">Colicin V production protein</fullName>
    </submittedName>
</protein>
<keyword evidence="8" id="KW-1185">Reference proteome</keyword>
<feature type="transmembrane region" description="Helical" evidence="6">
    <location>
        <begin position="103"/>
        <end position="126"/>
    </location>
</feature>
<organism evidence="7 8">
    <name type="scientific">Rhizobium tubonense</name>
    <dbReference type="NCBI Taxonomy" id="484088"/>
    <lineage>
        <taxon>Bacteria</taxon>
        <taxon>Pseudomonadati</taxon>
        <taxon>Pseudomonadota</taxon>
        <taxon>Alphaproteobacteria</taxon>
        <taxon>Hyphomicrobiales</taxon>
        <taxon>Rhizobiaceae</taxon>
        <taxon>Rhizobium/Agrobacterium group</taxon>
        <taxon>Rhizobium</taxon>
    </lineage>
</organism>
<dbReference type="Proteomes" id="UP000248925">
    <property type="component" value="Unassembled WGS sequence"/>
</dbReference>
<reference evidence="7 8" key="1">
    <citation type="journal article" date="2018" name="Sci. Rep.">
        <title>Rhizobium tumorigenes sp. nov., a novel plant tumorigenic bacterium isolated from cane gall tumors on thornless blackberry.</title>
        <authorList>
            <person name="Kuzmanovi N."/>
            <person name="Smalla K."/>
            <person name="Gronow S."/>
            <person name="PuBawska J."/>
        </authorList>
    </citation>
    <scope>NUCLEOTIDE SEQUENCE [LARGE SCALE GENOMIC DNA]</scope>
    <source>
        <strain evidence="7 8">CCBAU 85046</strain>
    </source>
</reference>
<gene>
    <name evidence="7" type="ORF">CPY51_01720</name>
</gene>
<dbReference type="PANTHER" id="PTHR36926">
    <property type="entry name" value="COLICIN V PRODUCTION PROTEIN"/>
    <property type="match status" value="1"/>
</dbReference>
<evidence type="ECO:0000313" key="7">
    <source>
        <dbReference type="EMBL" id="PZM16987.1"/>
    </source>
</evidence>
<dbReference type="EMBL" id="PCDP01000001">
    <property type="protein sequence ID" value="PZM16987.1"/>
    <property type="molecule type" value="Genomic_DNA"/>
</dbReference>
<dbReference type="GO" id="GO:0016020">
    <property type="term" value="C:membrane"/>
    <property type="evidence" value="ECO:0007669"/>
    <property type="project" value="UniProtKB-SubCell"/>
</dbReference>
<feature type="transmembrane region" description="Helical" evidence="6">
    <location>
        <begin position="63"/>
        <end position="83"/>
    </location>
</feature>
<dbReference type="RefSeq" id="WP_111158314.1">
    <property type="nucleotide sequence ID" value="NZ_PCDP01000001.1"/>
</dbReference>
<dbReference type="PANTHER" id="PTHR36926:SF1">
    <property type="entry name" value="COLICIN V PRODUCTION PROTEIN"/>
    <property type="match status" value="1"/>
</dbReference>
<comment type="subcellular location">
    <subcellularLocation>
        <location evidence="1">Membrane</location>
        <topology evidence="1">Multi-pass membrane protein</topology>
    </subcellularLocation>
</comment>
<feature type="compositionally biased region" description="Low complexity" evidence="5">
    <location>
        <begin position="186"/>
        <end position="198"/>
    </location>
</feature>
<evidence type="ECO:0000256" key="6">
    <source>
        <dbReference type="SAM" id="Phobius"/>
    </source>
</evidence>
<dbReference type="AlphaFoldDB" id="A0A2W4CWE8"/>
<name>A0A2W4CWE8_9HYPH</name>
<feature type="transmembrane region" description="Helical" evidence="6">
    <location>
        <begin position="6"/>
        <end position="23"/>
    </location>
</feature>
<dbReference type="Pfam" id="PF02674">
    <property type="entry name" value="Colicin_V"/>
    <property type="match status" value="1"/>
</dbReference>
<feature type="transmembrane region" description="Helical" evidence="6">
    <location>
        <begin position="30"/>
        <end position="51"/>
    </location>
</feature>
<evidence type="ECO:0000256" key="2">
    <source>
        <dbReference type="ARBA" id="ARBA00022692"/>
    </source>
</evidence>
<dbReference type="InterPro" id="IPR052719">
    <property type="entry name" value="CvpA-like"/>
</dbReference>
<keyword evidence="2 6" id="KW-0812">Transmembrane</keyword>
<feature type="compositionally biased region" description="Polar residues" evidence="5">
    <location>
        <begin position="173"/>
        <end position="185"/>
    </location>
</feature>
<evidence type="ECO:0000256" key="4">
    <source>
        <dbReference type="ARBA" id="ARBA00023136"/>
    </source>
</evidence>
<proteinExistence type="predicted"/>
<dbReference type="OrthoDB" id="9806894at2"/>
<feature type="region of interest" description="Disordered" evidence="5">
    <location>
        <begin position="173"/>
        <end position="211"/>
    </location>
</feature>
<accession>A0A2W4CWE8</accession>
<dbReference type="GO" id="GO:0009403">
    <property type="term" value="P:toxin biosynthetic process"/>
    <property type="evidence" value="ECO:0007669"/>
    <property type="project" value="InterPro"/>
</dbReference>
<evidence type="ECO:0000313" key="8">
    <source>
        <dbReference type="Proteomes" id="UP000248925"/>
    </source>
</evidence>
<dbReference type="InterPro" id="IPR003825">
    <property type="entry name" value="Colicin-V_CvpA"/>
</dbReference>